<sequence>MNGWKYISIYGSPKERGYAYGYMCAVEFKEIQKMLAYNMYQTYAETWEWFIIHVNKSIKEKTKKYFHEFYEEMKGIANGLNDAGTKTTVDEIIAWNFYYSIPYWYSWYSSRKNKHPINVAENVKEKCSAFIACGDYTEDGKIVIAHNSFTGFIDGQYLNVVLDIHPNKGHRIIMQTAPCFIWSGTDFFITSKGIVGTETTIGGFNKYKNMLSIGCRIRKAMQYGNTLDDYVKILLQGNSGDYANSWLFGDIHTNEIMRLELGLNFHNVERTKNGYYIGFNAAYDPNIRIKECKNDGFYDIRRHQGARRVRLTELMDENKGKINIEVAKKIISDHYDVYLHKKNNPSSRTVCAHYYMDAREYMSQTEGAKPFDPHGAVDGCVTDSKHAERMEFFGRFGNSCGTPFVKKDFCNKHIQYDNFCPYLKDRPSQPWTYFTIARTKTHNKNKSRSKVTKVTKKNITKKRGKLKIK</sequence>
<evidence type="ECO:0000313" key="6">
    <source>
        <dbReference type="EMBL" id="QHT27572.1"/>
    </source>
</evidence>
<keyword evidence="4" id="KW-0443">Lipid metabolism</keyword>
<evidence type="ECO:0000256" key="5">
    <source>
        <dbReference type="ARBA" id="ARBA00023180"/>
    </source>
</evidence>
<dbReference type="Gene3D" id="3.60.60.30">
    <property type="match status" value="1"/>
</dbReference>
<evidence type="ECO:0008006" key="7">
    <source>
        <dbReference type="Google" id="ProtNLM"/>
    </source>
</evidence>
<dbReference type="GO" id="GO:0016042">
    <property type="term" value="P:lipid catabolic process"/>
    <property type="evidence" value="ECO:0007669"/>
    <property type="project" value="UniProtKB-KW"/>
</dbReference>
<reference evidence="6" key="1">
    <citation type="journal article" date="2020" name="Nature">
        <title>Giant virus diversity and host interactions through global metagenomics.</title>
        <authorList>
            <person name="Schulz F."/>
            <person name="Roux S."/>
            <person name="Paez-Espino D."/>
            <person name="Jungbluth S."/>
            <person name="Walsh D.A."/>
            <person name="Denef V.J."/>
            <person name="McMahon K.D."/>
            <person name="Konstantinidis K.T."/>
            <person name="Eloe-Fadrosh E.A."/>
            <person name="Kyrpides N.C."/>
            <person name="Woyke T."/>
        </authorList>
    </citation>
    <scope>NUCLEOTIDE SEQUENCE</scope>
    <source>
        <strain evidence="6">GVMAG-M-3300023179-33</strain>
    </source>
</reference>
<keyword evidence="5" id="KW-0325">Glycoprotein</keyword>
<keyword evidence="3" id="KW-0442">Lipid degradation</keyword>
<dbReference type="GO" id="GO:0004620">
    <property type="term" value="F:phospholipase activity"/>
    <property type="evidence" value="ECO:0007669"/>
    <property type="project" value="InterPro"/>
</dbReference>
<proteinExistence type="predicted"/>
<evidence type="ECO:0000256" key="4">
    <source>
        <dbReference type="ARBA" id="ARBA00023098"/>
    </source>
</evidence>
<protein>
    <recommendedName>
        <fullName evidence="7">Phospholipase B-like</fullName>
    </recommendedName>
</protein>
<evidence type="ECO:0000256" key="1">
    <source>
        <dbReference type="ARBA" id="ARBA00022729"/>
    </source>
</evidence>
<dbReference type="AlphaFoldDB" id="A0A6C0EFN5"/>
<dbReference type="InterPro" id="IPR047794">
    <property type="entry name" value="C45_proenzyme-like"/>
</dbReference>
<dbReference type="NCBIfam" id="NF040521">
    <property type="entry name" value="C45_proenzyme"/>
    <property type="match status" value="1"/>
</dbReference>
<name>A0A6C0EFN5_9ZZZZ</name>
<organism evidence="6">
    <name type="scientific">viral metagenome</name>
    <dbReference type="NCBI Taxonomy" id="1070528"/>
    <lineage>
        <taxon>unclassified sequences</taxon>
        <taxon>metagenomes</taxon>
        <taxon>organismal metagenomes</taxon>
    </lineage>
</organism>
<keyword evidence="2" id="KW-0378">Hydrolase</keyword>
<dbReference type="Pfam" id="PF04916">
    <property type="entry name" value="Phospholip_B"/>
    <property type="match status" value="1"/>
</dbReference>
<dbReference type="EMBL" id="MN739824">
    <property type="protein sequence ID" value="QHT27572.1"/>
    <property type="molecule type" value="Genomic_DNA"/>
</dbReference>
<keyword evidence="1" id="KW-0732">Signal</keyword>
<evidence type="ECO:0000256" key="2">
    <source>
        <dbReference type="ARBA" id="ARBA00022801"/>
    </source>
</evidence>
<accession>A0A6C0EFN5</accession>
<evidence type="ECO:0000256" key="3">
    <source>
        <dbReference type="ARBA" id="ARBA00022963"/>
    </source>
</evidence>
<dbReference type="InterPro" id="IPR007000">
    <property type="entry name" value="PLipase_B-like"/>
</dbReference>